<dbReference type="Proteomes" id="UP000054217">
    <property type="component" value="Unassembled WGS sequence"/>
</dbReference>
<protein>
    <submittedName>
        <fullName evidence="1">Uncharacterized protein</fullName>
    </submittedName>
</protein>
<reference evidence="2" key="2">
    <citation type="submission" date="2015-01" db="EMBL/GenBank/DDBJ databases">
        <title>Evolutionary Origins and Diversification of the Mycorrhizal Mutualists.</title>
        <authorList>
            <consortium name="DOE Joint Genome Institute"/>
            <consortium name="Mycorrhizal Genomics Consortium"/>
            <person name="Kohler A."/>
            <person name="Kuo A."/>
            <person name="Nagy L.G."/>
            <person name="Floudas D."/>
            <person name="Copeland A."/>
            <person name="Barry K.W."/>
            <person name="Cichocki N."/>
            <person name="Veneault-Fourrey C."/>
            <person name="LaButti K."/>
            <person name="Lindquist E.A."/>
            <person name="Lipzen A."/>
            <person name="Lundell T."/>
            <person name="Morin E."/>
            <person name="Murat C."/>
            <person name="Riley R."/>
            <person name="Ohm R."/>
            <person name="Sun H."/>
            <person name="Tunlid A."/>
            <person name="Henrissat B."/>
            <person name="Grigoriev I.V."/>
            <person name="Hibbett D.S."/>
            <person name="Martin F."/>
        </authorList>
    </citation>
    <scope>NUCLEOTIDE SEQUENCE [LARGE SCALE GENOMIC DNA]</scope>
    <source>
        <strain evidence="2">Marx 270</strain>
    </source>
</reference>
<reference evidence="1 2" key="1">
    <citation type="submission" date="2014-04" db="EMBL/GenBank/DDBJ databases">
        <authorList>
            <consortium name="DOE Joint Genome Institute"/>
            <person name="Kuo A."/>
            <person name="Kohler A."/>
            <person name="Costa M.D."/>
            <person name="Nagy L.G."/>
            <person name="Floudas D."/>
            <person name="Copeland A."/>
            <person name="Barry K.W."/>
            <person name="Cichocki N."/>
            <person name="Veneault-Fourrey C."/>
            <person name="LaButti K."/>
            <person name="Lindquist E.A."/>
            <person name="Lipzen A."/>
            <person name="Lundell T."/>
            <person name="Morin E."/>
            <person name="Murat C."/>
            <person name="Sun H."/>
            <person name="Tunlid A."/>
            <person name="Henrissat B."/>
            <person name="Grigoriev I.V."/>
            <person name="Hibbett D.S."/>
            <person name="Martin F."/>
            <person name="Nordberg H.P."/>
            <person name="Cantor M.N."/>
            <person name="Hua S.X."/>
        </authorList>
    </citation>
    <scope>NUCLEOTIDE SEQUENCE [LARGE SCALE GENOMIC DNA]</scope>
    <source>
        <strain evidence="1 2">Marx 270</strain>
    </source>
</reference>
<dbReference type="EMBL" id="KN831952">
    <property type="protein sequence ID" value="KIO10544.1"/>
    <property type="molecule type" value="Genomic_DNA"/>
</dbReference>
<organism evidence="1 2">
    <name type="scientific">Pisolithus tinctorius Marx 270</name>
    <dbReference type="NCBI Taxonomy" id="870435"/>
    <lineage>
        <taxon>Eukaryota</taxon>
        <taxon>Fungi</taxon>
        <taxon>Dikarya</taxon>
        <taxon>Basidiomycota</taxon>
        <taxon>Agaricomycotina</taxon>
        <taxon>Agaricomycetes</taxon>
        <taxon>Agaricomycetidae</taxon>
        <taxon>Boletales</taxon>
        <taxon>Sclerodermatineae</taxon>
        <taxon>Pisolithaceae</taxon>
        <taxon>Pisolithus</taxon>
    </lineage>
</organism>
<name>A0A0C3PPX6_PISTI</name>
<evidence type="ECO:0000313" key="1">
    <source>
        <dbReference type="EMBL" id="KIO10544.1"/>
    </source>
</evidence>
<gene>
    <name evidence="1" type="ORF">M404DRAFT_995751</name>
</gene>
<evidence type="ECO:0000313" key="2">
    <source>
        <dbReference type="Proteomes" id="UP000054217"/>
    </source>
</evidence>
<dbReference type="InParanoid" id="A0A0C3PPX6"/>
<proteinExistence type="predicted"/>
<dbReference type="HOGENOM" id="CLU_2484251_0_0_1"/>
<keyword evidence="2" id="KW-1185">Reference proteome</keyword>
<sequence length="87" mass="9683">MAICKCPLTHRERACQTWPSGLVLVCKGDFIYDCSNTTRLFTSIALSTDKKTSLLCPGPQNSEFFLEFVAFTSLIATSLSLPRLTLY</sequence>
<accession>A0A0C3PPX6</accession>
<dbReference type="AlphaFoldDB" id="A0A0C3PPX6"/>